<reference evidence="1 2" key="1">
    <citation type="submission" date="2023-08" db="EMBL/GenBank/DDBJ databases">
        <title>A Necator americanus chromosomal reference genome.</title>
        <authorList>
            <person name="Ilik V."/>
            <person name="Petrzelkova K.J."/>
            <person name="Pardy F."/>
            <person name="Fuh T."/>
            <person name="Niatou-Singa F.S."/>
            <person name="Gouil Q."/>
            <person name="Baker L."/>
            <person name="Ritchie M.E."/>
            <person name="Jex A.R."/>
            <person name="Gazzola D."/>
            <person name="Li H."/>
            <person name="Toshio Fujiwara R."/>
            <person name="Zhan B."/>
            <person name="Aroian R.V."/>
            <person name="Pafco B."/>
            <person name="Schwarz E.M."/>
        </authorList>
    </citation>
    <scope>NUCLEOTIDE SEQUENCE [LARGE SCALE GENOMIC DNA]</scope>
    <source>
        <strain evidence="1 2">Aroian</strain>
        <tissue evidence="1">Whole animal</tissue>
    </source>
</reference>
<comment type="caution">
    <text evidence="1">The sequence shown here is derived from an EMBL/GenBank/DDBJ whole genome shotgun (WGS) entry which is preliminary data.</text>
</comment>
<evidence type="ECO:0000313" key="1">
    <source>
        <dbReference type="EMBL" id="KAK6741740.1"/>
    </source>
</evidence>
<keyword evidence="2" id="KW-1185">Reference proteome</keyword>
<evidence type="ECO:0000313" key="2">
    <source>
        <dbReference type="Proteomes" id="UP001303046"/>
    </source>
</evidence>
<sequence>MGGVSKGFNTLLAATLQPSASEEAARASRRHVLSAASRSSARQVAFFPLATRPSPVHRGGQYDLDHMVAILLANDTCAVSDRRLRRDASVKEMAGCGNSRGDW</sequence>
<dbReference type="EMBL" id="JAVFWL010000003">
    <property type="protein sequence ID" value="KAK6741740.1"/>
    <property type="molecule type" value="Genomic_DNA"/>
</dbReference>
<accession>A0ABR1CUC5</accession>
<dbReference type="Proteomes" id="UP001303046">
    <property type="component" value="Unassembled WGS sequence"/>
</dbReference>
<gene>
    <name evidence="1" type="primary">Necator_chrIII.g10312</name>
    <name evidence="1" type="ORF">RB195_009547</name>
</gene>
<name>A0ABR1CUC5_NECAM</name>
<organism evidence="1 2">
    <name type="scientific">Necator americanus</name>
    <name type="common">Human hookworm</name>
    <dbReference type="NCBI Taxonomy" id="51031"/>
    <lineage>
        <taxon>Eukaryota</taxon>
        <taxon>Metazoa</taxon>
        <taxon>Ecdysozoa</taxon>
        <taxon>Nematoda</taxon>
        <taxon>Chromadorea</taxon>
        <taxon>Rhabditida</taxon>
        <taxon>Rhabditina</taxon>
        <taxon>Rhabditomorpha</taxon>
        <taxon>Strongyloidea</taxon>
        <taxon>Ancylostomatidae</taxon>
        <taxon>Bunostominae</taxon>
        <taxon>Necator</taxon>
    </lineage>
</organism>
<proteinExistence type="predicted"/>
<protein>
    <submittedName>
        <fullName evidence="1">Uncharacterized protein</fullName>
    </submittedName>
</protein>